<dbReference type="CDD" id="cd00093">
    <property type="entry name" value="HTH_XRE"/>
    <property type="match status" value="1"/>
</dbReference>
<evidence type="ECO:0000313" key="3">
    <source>
        <dbReference type="Proteomes" id="UP001500220"/>
    </source>
</evidence>
<dbReference type="PANTHER" id="PTHR47691:SF3">
    <property type="entry name" value="HTH-TYPE TRANSCRIPTIONAL REGULATOR RV0890C-RELATED"/>
    <property type="match status" value="1"/>
</dbReference>
<dbReference type="SUPFAM" id="SSF47413">
    <property type="entry name" value="lambda repressor-like DNA-binding domains"/>
    <property type="match status" value="1"/>
</dbReference>
<dbReference type="PRINTS" id="PR00364">
    <property type="entry name" value="DISEASERSIST"/>
</dbReference>
<dbReference type="Pfam" id="PF00931">
    <property type="entry name" value="NB-ARC"/>
    <property type="match status" value="1"/>
</dbReference>
<dbReference type="SMART" id="SM00530">
    <property type="entry name" value="HTH_XRE"/>
    <property type="match status" value="1"/>
</dbReference>
<dbReference type="PROSITE" id="PS50943">
    <property type="entry name" value="HTH_CROC1"/>
    <property type="match status" value="1"/>
</dbReference>
<sequence>MGQGSRFGVELRRLRRQAGLSLSELAERVYYSKGFLSKVETGAASPSPALAALCEAELGATGLLTELLPEATTRRRTHSHLRIFGLPALSAHFVGRVSEQRATKAALQADGGVCVVSGMGGVGKTEFAVRCAHQLESLFADGCLFVDLHGRTPDRAPAEPSQVLDRLLRMLGVAGEEIPADIDDRAALYRSRLRGRSMLVVLDNAASAAQVRPLLPAEPKCRVLVTSRNRLPSLDSATHVALTPLSDEEAMRLFTAIADVDADEDAVRSIVRRCGHLPLAVRVAAARLRTHATWDLAEMSRRLADETDRLAQLDDGERSVTTTLDVSVRDLGAAESRMLGLLALHPGADLDVHAAAALARMASREADHLVERLHDASLLNQPAKGRYALHDLVRAFAGRTLLAALSAEQKSAALRRLLDAMLATAALADRLLIPGRFQPEWARHLKPPEPLRFTDRAQALAWFRVEWPNLVELCRAAQRTQEHEHCWHLAFVMRGFFFEEKLWDPWISVHRCARVAAAELGDQWALAGTTSNLGVALADRGDLVGAAECYREALALYQQMGDQDGEVTVRANHGWVEHYRGHHAAAVQNLSVALEHYERTGNARNAAITRRGIALARSALRQFPEATEAAERALAEADELGLDADAVRALNCLGWVRFEAGDHVQAADAYQRAADRAGSGAMSFEQARAYTGLGNVAATGGRSAEAVALWRRADESHCGLNPTMVAEARARSQLCTTASGPAGAAEGLSG</sequence>
<dbReference type="InterPro" id="IPR027417">
    <property type="entry name" value="P-loop_NTPase"/>
</dbReference>
<dbReference type="SMART" id="SM00028">
    <property type="entry name" value="TPR"/>
    <property type="match status" value="4"/>
</dbReference>
<dbReference type="Proteomes" id="UP001500220">
    <property type="component" value="Unassembled WGS sequence"/>
</dbReference>
<accession>A0ABN1C8Y7</accession>
<dbReference type="EMBL" id="BAAAHC010000006">
    <property type="protein sequence ID" value="GAA0513834.1"/>
    <property type="molecule type" value="Genomic_DNA"/>
</dbReference>
<protein>
    <recommendedName>
        <fullName evidence="1">HTH cro/C1-type domain-containing protein</fullName>
    </recommendedName>
</protein>
<reference evidence="2 3" key="1">
    <citation type="journal article" date="2019" name="Int. J. Syst. Evol. Microbiol.">
        <title>The Global Catalogue of Microorganisms (GCM) 10K type strain sequencing project: providing services to taxonomists for standard genome sequencing and annotation.</title>
        <authorList>
            <consortium name="The Broad Institute Genomics Platform"/>
            <consortium name="The Broad Institute Genome Sequencing Center for Infectious Disease"/>
            <person name="Wu L."/>
            <person name="Ma J."/>
        </authorList>
    </citation>
    <scope>NUCLEOTIDE SEQUENCE [LARGE SCALE GENOMIC DNA]</scope>
    <source>
        <strain evidence="2 3">JCM 10664</strain>
    </source>
</reference>
<dbReference type="InterPro" id="IPR002182">
    <property type="entry name" value="NB-ARC"/>
</dbReference>
<dbReference type="Pfam" id="PF13424">
    <property type="entry name" value="TPR_12"/>
    <property type="match status" value="1"/>
</dbReference>
<keyword evidence="3" id="KW-1185">Reference proteome</keyword>
<evidence type="ECO:0000259" key="1">
    <source>
        <dbReference type="PROSITE" id="PS50943"/>
    </source>
</evidence>
<dbReference type="Gene3D" id="3.40.50.300">
    <property type="entry name" value="P-loop containing nucleotide triphosphate hydrolases"/>
    <property type="match status" value="1"/>
</dbReference>
<proteinExistence type="predicted"/>
<dbReference type="SUPFAM" id="SSF48452">
    <property type="entry name" value="TPR-like"/>
    <property type="match status" value="1"/>
</dbReference>
<dbReference type="Gene3D" id="1.25.40.10">
    <property type="entry name" value="Tetratricopeptide repeat domain"/>
    <property type="match status" value="1"/>
</dbReference>
<name>A0ABN1C8Y7_9PSEU</name>
<dbReference type="InterPro" id="IPR010982">
    <property type="entry name" value="Lambda_DNA-bd_dom_sf"/>
</dbReference>
<feature type="domain" description="HTH cro/C1-type" evidence="1">
    <location>
        <begin position="11"/>
        <end position="64"/>
    </location>
</feature>
<dbReference type="PANTHER" id="PTHR47691">
    <property type="entry name" value="REGULATOR-RELATED"/>
    <property type="match status" value="1"/>
</dbReference>
<evidence type="ECO:0000313" key="2">
    <source>
        <dbReference type="EMBL" id="GAA0513834.1"/>
    </source>
</evidence>
<dbReference type="Pfam" id="PF13560">
    <property type="entry name" value="HTH_31"/>
    <property type="match status" value="1"/>
</dbReference>
<comment type="caution">
    <text evidence="2">The sequence shown here is derived from an EMBL/GenBank/DDBJ whole genome shotgun (WGS) entry which is preliminary data.</text>
</comment>
<dbReference type="InterPro" id="IPR019734">
    <property type="entry name" value="TPR_rpt"/>
</dbReference>
<dbReference type="InterPro" id="IPR011990">
    <property type="entry name" value="TPR-like_helical_dom_sf"/>
</dbReference>
<gene>
    <name evidence="2" type="ORF">GCM10009545_14890</name>
</gene>
<dbReference type="Gene3D" id="1.10.8.430">
    <property type="entry name" value="Helical domain of apoptotic protease-activating factors"/>
    <property type="match status" value="1"/>
</dbReference>
<dbReference type="Gene3D" id="1.10.260.40">
    <property type="entry name" value="lambda repressor-like DNA-binding domains"/>
    <property type="match status" value="1"/>
</dbReference>
<organism evidence="2 3">
    <name type="scientific">Saccharopolyspora thermophila</name>
    <dbReference type="NCBI Taxonomy" id="89367"/>
    <lineage>
        <taxon>Bacteria</taxon>
        <taxon>Bacillati</taxon>
        <taxon>Actinomycetota</taxon>
        <taxon>Actinomycetes</taxon>
        <taxon>Pseudonocardiales</taxon>
        <taxon>Pseudonocardiaceae</taxon>
        <taxon>Saccharopolyspora</taxon>
    </lineage>
</organism>
<dbReference type="InterPro" id="IPR001387">
    <property type="entry name" value="Cro/C1-type_HTH"/>
</dbReference>
<dbReference type="SUPFAM" id="SSF52540">
    <property type="entry name" value="P-loop containing nucleoside triphosphate hydrolases"/>
    <property type="match status" value="1"/>
</dbReference>
<dbReference type="RefSeq" id="WP_346072568.1">
    <property type="nucleotide sequence ID" value="NZ_BAAAHC010000006.1"/>
</dbReference>
<dbReference type="InterPro" id="IPR042197">
    <property type="entry name" value="Apaf_helical"/>
</dbReference>